<proteinExistence type="predicted"/>
<evidence type="ECO:0000313" key="2">
    <source>
        <dbReference type="EMBL" id="KIM77688.1"/>
    </source>
</evidence>
<feature type="compositionally biased region" description="Basic and acidic residues" evidence="1">
    <location>
        <begin position="216"/>
        <end position="225"/>
    </location>
</feature>
<dbReference type="Proteomes" id="UP000054166">
    <property type="component" value="Unassembled WGS sequence"/>
</dbReference>
<accession>A0A0C3AUT8</accession>
<dbReference type="STRING" id="765440.A0A0C3AUT8"/>
<protein>
    <submittedName>
        <fullName evidence="2">Uncharacterized protein</fullName>
    </submittedName>
</protein>
<evidence type="ECO:0000256" key="1">
    <source>
        <dbReference type="SAM" id="MobiDB-lite"/>
    </source>
</evidence>
<feature type="compositionally biased region" description="Acidic residues" evidence="1">
    <location>
        <begin position="880"/>
        <end position="894"/>
    </location>
</feature>
<feature type="region of interest" description="Disordered" evidence="1">
    <location>
        <begin position="157"/>
        <end position="183"/>
    </location>
</feature>
<reference evidence="2 3" key="1">
    <citation type="submission" date="2014-04" db="EMBL/GenBank/DDBJ databases">
        <authorList>
            <consortium name="DOE Joint Genome Institute"/>
            <person name="Kuo A."/>
            <person name="Tarkka M."/>
            <person name="Buscot F."/>
            <person name="Kohler A."/>
            <person name="Nagy L.G."/>
            <person name="Floudas D."/>
            <person name="Copeland A."/>
            <person name="Barry K.W."/>
            <person name="Cichocki N."/>
            <person name="Veneault-Fourrey C."/>
            <person name="LaButti K."/>
            <person name="Lindquist E.A."/>
            <person name="Lipzen A."/>
            <person name="Lundell T."/>
            <person name="Morin E."/>
            <person name="Murat C."/>
            <person name="Sun H."/>
            <person name="Tunlid A."/>
            <person name="Henrissat B."/>
            <person name="Grigoriev I.V."/>
            <person name="Hibbett D.S."/>
            <person name="Martin F."/>
            <person name="Nordberg H.P."/>
            <person name="Cantor M.N."/>
            <person name="Hua S.X."/>
        </authorList>
    </citation>
    <scope>NUCLEOTIDE SEQUENCE [LARGE SCALE GENOMIC DNA]</scope>
    <source>
        <strain evidence="2 3">F 1598</strain>
    </source>
</reference>
<gene>
    <name evidence="2" type="ORF">PILCRDRAFT_90994</name>
</gene>
<dbReference type="OrthoDB" id="2687259at2759"/>
<dbReference type="InParanoid" id="A0A0C3AUT8"/>
<feature type="compositionally biased region" description="Basic and acidic residues" evidence="1">
    <location>
        <begin position="536"/>
        <end position="546"/>
    </location>
</feature>
<organism evidence="2 3">
    <name type="scientific">Piloderma croceum (strain F 1598)</name>
    <dbReference type="NCBI Taxonomy" id="765440"/>
    <lineage>
        <taxon>Eukaryota</taxon>
        <taxon>Fungi</taxon>
        <taxon>Dikarya</taxon>
        <taxon>Basidiomycota</taxon>
        <taxon>Agaricomycotina</taxon>
        <taxon>Agaricomycetes</taxon>
        <taxon>Agaricomycetidae</taxon>
        <taxon>Atheliales</taxon>
        <taxon>Atheliaceae</taxon>
        <taxon>Piloderma</taxon>
    </lineage>
</organism>
<name>A0A0C3AUT8_PILCF</name>
<evidence type="ECO:0000313" key="3">
    <source>
        <dbReference type="Proteomes" id="UP000054166"/>
    </source>
</evidence>
<feature type="region of interest" description="Disordered" evidence="1">
    <location>
        <begin position="656"/>
        <end position="678"/>
    </location>
</feature>
<reference evidence="3" key="2">
    <citation type="submission" date="2015-01" db="EMBL/GenBank/DDBJ databases">
        <title>Evolutionary Origins and Diversification of the Mycorrhizal Mutualists.</title>
        <authorList>
            <consortium name="DOE Joint Genome Institute"/>
            <consortium name="Mycorrhizal Genomics Consortium"/>
            <person name="Kohler A."/>
            <person name="Kuo A."/>
            <person name="Nagy L.G."/>
            <person name="Floudas D."/>
            <person name="Copeland A."/>
            <person name="Barry K.W."/>
            <person name="Cichocki N."/>
            <person name="Veneault-Fourrey C."/>
            <person name="LaButti K."/>
            <person name="Lindquist E.A."/>
            <person name="Lipzen A."/>
            <person name="Lundell T."/>
            <person name="Morin E."/>
            <person name="Murat C."/>
            <person name="Riley R."/>
            <person name="Ohm R."/>
            <person name="Sun H."/>
            <person name="Tunlid A."/>
            <person name="Henrissat B."/>
            <person name="Grigoriev I.V."/>
            <person name="Hibbett D.S."/>
            <person name="Martin F."/>
        </authorList>
    </citation>
    <scope>NUCLEOTIDE SEQUENCE [LARGE SCALE GENOMIC DNA]</scope>
    <source>
        <strain evidence="3">F 1598</strain>
    </source>
</reference>
<dbReference type="EMBL" id="KN833022">
    <property type="protein sequence ID" value="KIM77688.1"/>
    <property type="molecule type" value="Genomic_DNA"/>
</dbReference>
<feature type="compositionally biased region" description="Polar residues" evidence="1">
    <location>
        <begin position="859"/>
        <end position="874"/>
    </location>
</feature>
<sequence>MESAGDTTFKETCSCGRTFYFPGALKNHQRSCAKTKKRLASALGKAKDLWTSRKRKRLNIVGPQQVQSHAEQPATELFVDPGDSIGPESMHLGEHGMAPSGSSRMIEAPSSSTGLDEPQSQAQQYIHNDQDDAHLSLAERRPRRLITFPMRFRDVLPQPLPPLLDTQSDQPRPLISPPTSTTAASSSITSRILKLFRTPQNAFGLFRQYYLEKPPSHDPEEHIELQDLSDSPPDTSSDPPPNENMFYPYPNKNSFLLGDWHWNYGIQKSRESFSDLLSIVGSLDFKPEDVRHTPWAKIDAKLASNKEVDVKCIAEDGTAEWMDEDAGWKRSMIRISVPFHSRAKNPGPKDYVVGELYHRSIVSIIREKLSNPHEDRLFHYEPFELFWRRPHHDDQHIHGELYTSAAFIDAHRENAFSNKLSPLGFNLYPALVVDFMHEFELGVWKALFIHLLRMLNAVDKSLVDELDRRSGSNPHLICGIGSFRQVPTFGGDTIRRFVNNVSELKRLAARDFADLLQIGSEFRTFNKRTCPAFDTKELRREADARKRQQAKRGSANGPPKSSKSKPSGSNSTETAADGQLSKTLNIDTYKHHCLGDYPRAIRQYGTMDSISTEPGELEHRAPKARYKRTDRHPKRFIKQLAQIERRQARIRQIRARTASHRPREHVASTPQEHHHISVSQNDHEHIGTFLRDNTGDPAIQYDGGNVAPDPQNLLPKLKRHLLSRVLPTLQRDDTPDIDQSECDPGAVLMVDYQPRRMDFVWVRWYQNTGVVPNGWRDDKLDCIKFPSINQDDSFGFVDPADVLRGCHIIPRFSGGKVHADGKGLSRLAGDAKDWTRYYVNRFVDRDMIMRYHVGRGVGHTTQAVGGSESGNSPTSQEHGSEEEECNSELDEGYEAGDREATSEDDSSSSGSIDGGSSEEDTDEENDEELLAMEEMYGY</sequence>
<feature type="compositionally biased region" description="Polar residues" evidence="1">
    <location>
        <begin position="109"/>
        <end position="119"/>
    </location>
</feature>
<feature type="compositionally biased region" description="Low complexity" evidence="1">
    <location>
        <begin position="553"/>
        <end position="571"/>
    </location>
</feature>
<feature type="region of interest" description="Disordered" evidence="1">
    <location>
        <begin position="859"/>
        <end position="938"/>
    </location>
</feature>
<dbReference type="AlphaFoldDB" id="A0A0C3AUT8"/>
<dbReference type="HOGENOM" id="CLU_002498_0_0_1"/>
<feature type="region of interest" description="Disordered" evidence="1">
    <location>
        <begin position="91"/>
        <end position="119"/>
    </location>
</feature>
<feature type="region of interest" description="Disordered" evidence="1">
    <location>
        <begin position="536"/>
        <end position="579"/>
    </location>
</feature>
<feature type="compositionally biased region" description="Low complexity" evidence="1">
    <location>
        <begin position="228"/>
        <end position="237"/>
    </location>
</feature>
<feature type="region of interest" description="Disordered" evidence="1">
    <location>
        <begin position="216"/>
        <end position="245"/>
    </location>
</feature>
<keyword evidence="3" id="KW-1185">Reference proteome</keyword>
<feature type="compositionally biased region" description="Acidic residues" evidence="1">
    <location>
        <begin position="916"/>
        <end position="931"/>
    </location>
</feature>